<evidence type="ECO:0000256" key="2">
    <source>
        <dbReference type="ARBA" id="ARBA00022604"/>
    </source>
</evidence>
<comment type="cofactor">
    <cofactor evidence="1">
        <name>FMN</name>
        <dbReference type="ChEBI" id="CHEBI:58210"/>
    </cofactor>
</comment>
<dbReference type="GO" id="GO:0004633">
    <property type="term" value="F:phosphopantothenoylcysteine decarboxylase activity"/>
    <property type="evidence" value="ECO:0007669"/>
    <property type="project" value="UniProtKB-EC"/>
</dbReference>
<dbReference type="InterPro" id="IPR036551">
    <property type="entry name" value="Flavin_trans-like"/>
</dbReference>
<evidence type="ECO:0000256" key="6">
    <source>
        <dbReference type="ARBA" id="ARBA00038350"/>
    </source>
</evidence>
<dbReference type="Gene3D" id="3.40.50.1950">
    <property type="entry name" value="Flavin prenyltransferase-like"/>
    <property type="match status" value="2"/>
</dbReference>
<evidence type="ECO:0000313" key="10">
    <source>
        <dbReference type="EMBL" id="TQD93470.1"/>
    </source>
</evidence>
<comment type="similarity">
    <text evidence="6">Belongs to the HFCD (homooligomeric flavin containing Cys decarboxylase) superfamily.</text>
</comment>
<dbReference type="GO" id="GO:0015937">
    <property type="term" value="P:coenzyme A biosynthetic process"/>
    <property type="evidence" value="ECO:0007669"/>
    <property type="project" value="UniProtKB-KW"/>
</dbReference>
<organism evidence="10 11">
    <name type="scientific">Malus baccata</name>
    <name type="common">Siberian crab apple</name>
    <name type="synonym">Pyrus baccata</name>
    <dbReference type="NCBI Taxonomy" id="106549"/>
    <lineage>
        <taxon>Eukaryota</taxon>
        <taxon>Viridiplantae</taxon>
        <taxon>Streptophyta</taxon>
        <taxon>Embryophyta</taxon>
        <taxon>Tracheophyta</taxon>
        <taxon>Spermatophyta</taxon>
        <taxon>Magnoliopsida</taxon>
        <taxon>eudicotyledons</taxon>
        <taxon>Gunneridae</taxon>
        <taxon>Pentapetalae</taxon>
        <taxon>rosids</taxon>
        <taxon>fabids</taxon>
        <taxon>Rosales</taxon>
        <taxon>Rosaceae</taxon>
        <taxon>Amygdaloideae</taxon>
        <taxon>Maleae</taxon>
        <taxon>Malus</taxon>
    </lineage>
</organism>
<dbReference type="Proteomes" id="UP000315295">
    <property type="component" value="Unassembled WGS sequence"/>
</dbReference>
<dbReference type="GO" id="GO:0071513">
    <property type="term" value="C:phosphopantothenoylcysteine decarboxylase complex"/>
    <property type="evidence" value="ECO:0007669"/>
    <property type="project" value="TreeGrafter"/>
</dbReference>
<dbReference type="Pfam" id="PF02441">
    <property type="entry name" value="Flavoprotein"/>
    <property type="match status" value="2"/>
</dbReference>
<reference evidence="10 11" key="1">
    <citation type="journal article" date="2019" name="G3 (Bethesda)">
        <title>Sequencing of a Wild Apple (Malus baccata) Genome Unravels the Differences Between Cultivated and Wild Apple Species Regarding Disease Resistance and Cold Tolerance.</title>
        <authorList>
            <person name="Chen X."/>
        </authorList>
    </citation>
    <scope>NUCLEOTIDE SEQUENCE [LARGE SCALE GENOMIC DNA]</scope>
    <source>
        <strain evidence="11">cv. Shandingzi</strain>
        <tissue evidence="10">Leaves</tissue>
    </source>
</reference>
<dbReference type="InterPro" id="IPR003382">
    <property type="entry name" value="Flavoprotein"/>
</dbReference>
<proteinExistence type="inferred from homology"/>
<keyword evidence="3" id="KW-0288">FMN</keyword>
<dbReference type="PANTHER" id="PTHR14359:SF6">
    <property type="entry name" value="PHOSPHOPANTOTHENOYLCYSTEINE DECARBOXYLASE"/>
    <property type="match status" value="1"/>
</dbReference>
<dbReference type="STRING" id="106549.A0A540M3Y0"/>
<evidence type="ECO:0000256" key="5">
    <source>
        <dbReference type="ARBA" id="ARBA00022993"/>
    </source>
</evidence>
<keyword evidence="2" id="KW-0341">Growth regulation</keyword>
<evidence type="ECO:0000256" key="7">
    <source>
        <dbReference type="ARBA" id="ARBA00060685"/>
    </source>
</evidence>
<dbReference type="PANTHER" id="PTHR14359">
    <property type="entry name" value="HOMO-OLIGOMERIC FLAVIN CONTAINING CYS DECARBOXYLASE FAMILY"/>
    <property type="match status" value="1"/>
</dbReference>
<evidence type="ECO:0000259" key="9">
    <source>
        <dbReference type="Pfam" id="PF02441"/>
    </source>
</evidence>
<accession>A0A540M3Y0</accession>
<name>A0A540M3Y0_MALBA</name>
<evidence type="ECO:0000256" key="8">
    <source>
        <dbReference type="ARBA" id="ARBA00066422"/>
    </source>
</evidence>
<evidence type="ECO:0000256" key="3">
    <source>
        <dbReference type="ARBA" id="ARBA00022643"/>
    </source>
</evidence>
<comment type="caution">
    <text evidence="10">The sequence shown here is derived from an EMBL/GenBank/DDBJ whole genome shotgun (WGS) entry which is preliminary data.</text>
</comment>
<comment type="pathway">
    <text evidence="7">Cofactor biosynthesis; coenzyme A biosynthesis; CoA from (R)-pantothenate: step 3/5.</text>
</comment>
<dbReference type="EC" id="4.1.1.36" evidence="8"/>
<feature type="domain" description="Flavoprotein" evidence="9">
    <location>
        <begin position="282"/>
        <end position="449"/>
    </location>
</feature>
<protein>
    <recommendedName>
        <fullName evidence="8">phosphopantothenoylcysteine decarboxylase</fullName>
        <ecNumber evidence="8">4.1.1.36</ecNumber>
    </recommendedName>
</protein>
<evidence type="ECO:0000256" key="1">
    <source>
        <dbReference type="ARBA" id="ARBA00001917"/>
    </source>
</evidence>
<dbReference type="EMBL" id="VIEB01000366">
    <property type="protein sequence ID" value="TQD93470.1"/>
    <property type="molecule type" value="Genomic_DNA"/>
</dbReference>
<evidence type="ECO:0000313" key="11">
    <source>
        <dbReference type="Proteomes" id="UP000315295"/>
    </source>
</evidence>
<keyword evidence="11" id="KW-1185">Reference proteome</keyword>
<dbReference type="GO" id="GO:0010181">
    <property type="term" value="F:FMN binding"/>
    <property type="evidence" value="ECO:0007669"/>
    <property type="project" value="TreeGrafter"/>
</dbReference>
<sequence length="455" mass="51218">MSLREKIEAEASFKISKKHPFIFAAHSGGKNGQFFRSFRNSARYPYRLTQFSFILRKMMKNLMASFEAVAGNEPGNRSSREEPVQSSDAMRKPRILLAATGSVAALKFVSLCQIFSRWAEVKAVATRASLCFIDRASLPKDVIIYTDGDEWSSWRKIGDSVLHIELKKWADIMVIAPLSAKTLGKIAERLCDNLLTCLVDAWDWKKPLFVAPAMNALMWSNPFTELHVMSIDNLGILLIPPIRGEMAEPSTINSTVRLYYTHKFNRVAALDALQDNALRKPRILLAASGSVAAIKFAHLCRSFSVWSEVRAIATSASFHFIDRASLPKDVILYTDEEELSRWNTEYDGARPVELRHWADIMVIAPLSANTLAKIARGLCDNLLSSVVYAWDHNKPLYVAPAMNAMMWNNPFTEKHLKTIRDELGVKLILPRTKNGAMAEIDVIDGFVKDRLPDKI</sequence>
<keyword evidence="5" id="KW-0173">Coenzyme A biosynthesis</keyword>
<gene>
    <name evidence="10" type="ORF">C1H46_020891</name>
</gene>
<feature type="domain" description="Flavoprotein" evidence="9">
    <location>
        <begin position="94"/>
        <end position="255"/>
    </location>
</feature>
<keyword evidence="4" id="KW-0456">Lyase</keyword>
<dbReference type="SUPFAM" id="SSF52507">
    <property type="entry name" value="Homo-oligomeric flavin-containing Cys decarboxylases, HFCD"/>
    <property type="match status" value="2"/>
</dbReference>
<keyword evidence="3" id="KW-0285">Flavoprotein</keyword>
<dbReference type="AlphaFoldDB" id="A0A540M3Y0"/>
<keyword evidence="4" id="KW-0210">Decarboxylase</keyword>
<evidence type="ECO:0000256" key="4">
    <source>
        <dbReference type="ARBA" id="ARBA00022793"/>
    </source>
</evidence>